<feature type="compositionally biased region" description="Basic and acidic residues" evidence="2">
    <location>
        <begin position="92"/>
        <end position="107"/>
    </location>
</feature>
<feature type="domain" description="SpoVT-AbrB" evidence="3">
    <location>
        <begin position="1"/>
        <end position="46"/>
    </location>
</feature>
<evidence type="ECO:0000313" key="4">
    <source>
        <dbReference type="EMBL" id="HIR66575.1"/>
    </source>
</evidence>
<dbReference type="Pfam" id="PF04014">
    <property type="entry name" value="MazE_antitoxin"/>
    <property type="match status" value="1"/>
</dbReference>
<dbReference type="PROSITE" id="PS51740">
    <property type="entry name" value="SPOVT_ABRB"/>
    <property type="match status" value="1"/>
</dbReference>
<dbReference type="InterPro" id="IPR037914">
    <property type="entry name" value="SpoVT-AbrB_sf"/>
</dbReference>
<dbReference type="NCBIfam" id="TIGR01439">
    <property type="entry name" value="lp_hng_hel_AbrB"/>
    <property type="match status" value="1"/>
</dbReference>
<reference evidence="4" key="1">
    <citation type="submission" date="2020-10" db="EMBL/GenBank/DDBJ databases">
        <authorList>
            <person name="Gilroy R."/>
        </authorList>
    </citation>
    <scope>NUCLEOTIDE SEQUENCE</scope>
    <source>
        <strain evidence="4">ChiW16-3235</strain>
    </source>
</reference>
<dbReference type="Gene3D" id="2.10.260.10">
    <property type="match status" value="1"/>
</dbReference>
<proteinExistence type="predicted"/>
<dbReference type="SUPFAM" id="SSF89447">
    <property type="entry name" value="AbrB/MazE/MraZ-like"/>
    <property type="match status" value="1"/>
</dbReference>
<dbReference type="GO" id="GO:0003677">
    <property type="term" value="F:DNA binding"/>
    <property type="evidence" value="ECO:0007669"/>
    <property type="project" value="UniProtKB-UniRule"/>
</dbReference>
<reference evidence="4" key="2">
    <citation type="journal article" date="2021" name="PeerJ">
        <title>Extensive microbial diversity within the chicken gut microbiome revealed by metagenomics and culture.</title>
        <authorList>
            <person name="Gilroy R."/>
            <person name="Ravi A."/>
            <person name="Getino M."/>
            <person name="Pursley I."/>
            <person name="Horton D.L."/>
            <person name="Alikhan N.F."/>
            <person name="Baker D."/>
            <person name="Gharbi K."/>
            <person name="Hall N."/>
            <person name="Watson M."/>
            <person name="Adriaenssens E.M."/>
            <person name="Foster-Nyarko E."/>
            <person name="Jarju S."/>
            <person name="Secka A."/>
            <person name="Antonio M."/>
            <person name="Oren A."/>
            <person name="Chaudhuri R.R."/>
            <person name="La Ragione R."/>
            <person name="Hildebrand F."/>
            <person name="Pallen M.J."/>
        </authorList>
    </citation>
    <scope>NUCLEOTIDE SEQUENCE</scope>
    <source>
        <strain evidence="4">ChiW16-3235</strain>
    </source>
</reference>
<feature type="region of interest" description="Disordered" evidence="2">
    <location>
        <begin position="60"/>
        <end position="117"/>
    </location>
</feature>
<name>A0A9D1J8M9_9FIRM</name>
<evidence type="ECO:0000256" key="2">
    <source>
        <dbReference type="SAM" id="MobiDB-lite"/>
    </source>
</evidence>
<evidence type="ECO:0000256" key="1">
    <source>
        <dbReference type="PROSITE-ProRule" id="PRU01076"/>
    </source>
</evidence>
<comment type="caution">
    <text evidence="4">The sequence shown here is derived from an EMBL/GenBank/DDBJ whole genome shotgun (WGS) entry which is preliminary data.</text>
</comment>
<dbReference type="AlphaFoldDB" id="A0A9D1J8M9"/>
<dbReference type="Proteomes" id="UP000823913">
    <property type="component" value="Unassembled WGS sequence"/>
</dbReference>
<feature type="compositionally biased region" description="Basic residues" evidence="2">
    <location>
        <begin position="108"/>
        <end position="117"/>
    </location>
</feature>
<gene>
    <name evidence="4" type="ORF">IAB94_00840</name>
</gene>
<dbReference type="InterPro" id="IPR007159">
    <property type="entry name" value="SpoVT-AbrB_dom"/>
</dbReference>
<evidence type="ECO:0000259" key="3">
    <source>
        <dbReference type="PROSITE" id="PS51740"/>
    </source>
</evidence>
<dbReference type="EMBL" id="DVHK01000018">
    <property type="protein sequence ID" value="HIR66575.1"/>
    <property type="molecule type" value="Genomic_DNA"/>
</dbReference>
<protein>
    <submittedName>
        <fullName evidence="4">AbrB/MazE/SpoVT family DNA-binding domain-containing protein</fullName>
    </submittedName>
</protein>
<sequence length="117" mass="13326">MEIAKLTSKGQITIPKTVRDELGVDTGDKLIFVRCESGYLVCNGDNFNLNLSEEPLDAAETLPPVREARQVSARPVKKLEASDYFEEEEDREEKPSKGKDKDKDKDKDKKKKKKKKK</sequence>
<organism evidence="4 5">
    <name type="scientific">Candidatus Coproplasma avicola</name>
    <dbReference type="NCBI Taxonomy" id="2840744"/>
    <lineage>
        <taxon>Bacteria</taxon>
        <taxon>Bacillati</taxon>
        <taxon>Bacillota</taxon>
        <taxon>Clostridia</taxon>
        <taxon>Eubacteriales</taxon>
        <taxon>Candidatus Coproplasma</taxon>
    </lineage>
</organism>
<accession>A0A9D1J8M9</accession>
<evidence type="ECO:0000313" key="5">
    <source>
        <dbReference type="Proteomes" id="UP000823913"/>
    </source>
</evidence>
<keyword evidence="1 4" id="KW-0238">DNA-binding</keyword>
<dbReference type="SMART" id="SM00966">
    <property type="entry name" value="SpoVT_AbrB"/>
    <property type="match status" value="1"/>
</dbReference>